<feature type="region of interest" description="Disordered" evidence="1">
    <location>
        <begin position="1"/>
        <end position="112"/>
    </location>
</feature>
<accession>A0A089XGL8</accession>
<proteinExistence type="predicted"/>
<evidence type="ECO:0008006" key="4">
    <source>
        <dbReference type="Google" id="ProtNLM"/>
    </source>
</evidence>
<feature type="compositionally biased region" description="Low complexity" evidence="1">
    <location>
        <begin position="370"/>
        <end position="379"/>
    </location>
</feature>
<evidence type="ECO:0000313" key="2">
    <source>
        <dbReference type="EMBL" id="AIS02414.1"/>
    </source>
</evidence>
<organism evidence="2 3">
    <name type="scientific">Streptomyces glaucescens</name>
    <dbReference type="NCBI Taxonomy" id="1907"/>
    <lineage>
        <taxon>Bacteria</taxon>
        <taxon>Bacillati</taxon>
        <taxon>Actinomycetota</taxon>
        <taxon>Actinomycetes</taxon>
        <taxon>Kitasatosporales</taxon>
        <taxon>Streptomycetaceae</taxon>
        <taxon>Streptomyces</taxon>
    </lineage>
</organism>
<feature type="compositionally biased region" description="Basic residues" evidence="1">
    <location>
        <begin position="359"/>
        <end position="369"/>
    </location>
</feature>
<evidence type="ECO:0000256" key="1">
    <source>
        <dbReference type="SAM" id="MobiDB-lite"/>
    </source>
</evidence>
<feature type="compositionally biased region" description="Polar residues" evidence="1">
    <location>
        <begin position="344"/>
        <end position="353"/>
    </location>
</feature>
<name>A0A089XGL8_STRGA</name>
<dbReference type="Gene3D" id="3.30.470.30">
    <property type="entry name" value="DNA ligase/mRNA capping enzyme"/>
    <property type="match status" value="1"/>
</dbReference>
<dbReference type="EMBL" id="CP009438">
    <property type="protein sequence ID" value="AIS02414.1"/>
    <property type="molecule type" value="Genomic_DNA"/>
</dbReference>
<dbReference type="HOGENOM" id="CLU_616650_0_0_11"/>
<evidence type="ECO:0000313" key="3">
    <source>
        <dbReference type="Proteomes" id="UP000029482"/>
    </source>
</evidence>
<reference evidence="3" key="1">
    <citation type="journal article" date="2015" name="J. Biotechnol.">
        <title>Complete genome sequence of the actinobacterium Streptomyces glaucescens GLA.O (DSM 40922) consisting of a linear chromosome and one linear plasmid.</title>
        <authorList>
            <person name="Ortseifen V."/>
            <person name="Winkler A."/>
            <person name="Albersmeier A."/>
            <person name="Wendler S."/>
            <person name="Puhler A."/>
            <person name="Kalinowski J."/>
            <person name="Ruckert C."/>
        </authorList>
    </citation>
    <scope>NUCLEOTIDE SEQUENCE [LARGE SCALE GENOMIC DNA]</scope>
    <source>
        <strain evidence="3">DSM 40922 / GLA O</strain>
    </source>
</reference>
<keyword evidence="3" id="KW-1185">Reference proteome</keyword>
<dbReference type="KEGG" id="sgu:SGLAU_32410"/>
<dbReference type="Proteomes" id="UP000029482">
    <property type="component" value="Chromosome"/>
</dbReference>
<feature type="region of interest" description="Disordered" evidence="1">
    <location>
        <begin position="259"/>
        <end position="384"/>
    </location>
</feature>
<sequence length="444" mass="47277">MQGPGCPGSRQHPAPNRGTDRASLISAPRAPAATCPGGLDGSDSPQSIEVRLAPPRPPNLRRSTGSIRARWRRTGAPRSPRWRGRPPRPDPRRCSSVPPLPRTRQGGAASRWGATAAAEQAAELARLLISGSVWCGCLEAGGFDGGFLADDIGGVAVAAHRQAPGLLKGVAEGHPGRRAGRARPRTAGLRGASAASAAPGSQCRPGRRRGPRYLIVFDVLEADGTELLARPYRHRRAVLEERFARGDLLSRFGDRVTWSSGNAGRCSSASPTAGSGQPRRHRHALRANRSTLGPAGPGRRTPHHAPRPPGRDRPAQSRLVPSRHRMGRLFLTLARPTPTPSQPSPHGTDQTTARDAGPSKRRSPHRARCATRAGRGAPGAPAPHRRGRCALLWDDGRGSGDSLLPAQPSVGHIRQVRAPLLPGQWPPARWHAVSARRSGSTVYR</sequence>
<dbReference type="SUPFAM" id="SSF56091">
    <property type="entry name" value="DNA ligase/mRNA capping enzyme, catalytic domain"/>
    <property type="match status" value="1"/>
</dbReference>
<gene>
    <name evidence="2" type="ORF">SGLAU_32410</name>
</gene>
<feature type="compositionally biased region" description="Basic residues" evidence="1">
    <location>
        <begin position="69"/>
        <end position="86"/>
    </location>
</feature>
<feature type="region of interest" description="Disordered" evidence="1">
    <location>
        <begin position="168"/>
        <end position="206"/>
    </location>
</feature>
<dbReference type="AlphaFoldDB" id="A0A089XGL8"/>
<feature type="compositionally biased region" description="Low complexity" evidence="1">
    <location>
        <begin position="185"/>
        <end position="201"/>
    </location>
</feature>
<protein>
    <recommendedName>
        <fullName evidence="4">ATP-dependent DNA ligase family profile domain-containing protein</fullName>
    </recommendedName>
</protein>
<feature type="compositionally biased region" description="Polar residues" evidence="1">
    <location>
        <begin position="259"/>
        <end position="275"/>
    </location>
</feature>